<dbReference type="EMBL" id="CP002360">
    <property type="protein sequence ID" value="AEE95284.1"/>
    <property type="molecule type" value="Genomic_DNA"/>
</dbReference>
<dbReference type="NCBIfam" id="TIGR01760">
    <property type="entry name" value="tape_meas_TP901"/>
    <property type="match status" value="1"/>
</dbReference>
<reference evidence="6" key="1">
    <citation type="submission" date="2010-11" db="EMBL/GenBank/DDBJ databases">
        <title>The complete genome of Mahella australiensis DSM 15567.</title>
        <authorList>
            <consortium name="US DOE Joint Genome Institute (JGI-PGF)"/>
            <person name="Lucas S."/>
            <person name="Copeland A."/>
            <person name="Lapidus A."/>
            <person name="Bruce D."/>
            <person name="Goodwin L."/>
            <person name="Pitluck S."/>
            <person name="Kyrpides N."/>
            <person name="Mavromatis K."/>
            <person name="Pagani I."/>
            <person name="Ivanova N."/>
            <person name="Teshima H."/>
            <person name="Brettin T."/>
            <person name="Detter J.C."/>
            <person name="Han C."/>
            <person name="Tapia R."/>
            <person name="Land M."/>
            <person name="Hauser L."/>
            <person name="Markowitz V."/>
            <person name="Cheng J.-F."/>
            <person name="Hugenholtz P."/>
            <person name="Woyke T."/>
            <person name="Wu D."/>
            <person name="Spring S."/>
            <person name="Pukall R."/>
            <person name="Steenblock K."/>
            <person name="Schneider S."/>
            <person name="Klenk H.-P."/>
            <person name="Eisen J.A."/>
        </authorList>
    </citation>
    <scope>NUCLEOTIDE SEQUENCE [LARGE SCALE GENOMIC DNA]</scope>
    <source>
        <strain evidence="6">DSM 15567 / CIP 107919 / 50-1 BON</strain>
    </source>
</reference>
<keyword evidence="2" id="KW-0175">Coiled coil</keyword>
<evidence type="ECO:0000256" key="1">
    <source>
        <dbReference type="ARBA" id="ARBA00022612"/>
    </source>
</evidence>
<dbReference type="InterPro" id="IPR016024">
    <property type="entry name" value="ARM-type_fold"/>
</dbReference>
<dbReference type="STRING" id="697281.Mahau_0061"/>
<dbReference type="InterPro" id="IPR010090">
    <property type="entry name" value="Phage_tape_meas"/>
</dbReference>
<sequence>MPDLGNVYFDITVKLDQLSAGIKQAQAQIAQLDSDINKKTQSVSSKFENMGKSLSKTGKTMSLAVTAPLVAAGGMAVKTAADFESMGNTFKAVSGATSEQFKRMSDLAKELGNDITLPGTSATDAAAAMTELVKAGLSIDDTFKAAKATLQLSAAAQIDNAEAATIVGQALNAFGLSGDKAITVADLLANSANASAGEITDMAYALQAGASVANMAGQSIEDFTTAISLMANAGVTGSDAGTSLKSMFMSLISPTDKAAKTMKQYGLNVYDANGQLKPLPELVDLFSSKLGGMTDQQRNATLATIFGSDAIRAANIVLIEGANKWDNMSEAVNKSGGAAEVAGSKMQGTKGQIEALKSNLETLAITIGEKLLPFVNKLVDGLTKVIDWFSNLSPATQDMILKMLALAAAIGPVILTVGKFMEAFSAISKGIKGISKGFGLAKGAIGGFKVVLSALTGPIGIAVLAIAGIVTAAILIYKNWDKISSWLKQTWQSIAEFASSVWGGIVNFFSTIWDGVSTFFSTAWNGITTTLSGIWNGLKETATVIWEGIKAVIMAPVTFVTETVPQLFQEFVDLIINAFQWLYNHNYYFQDLVDFIVNVFTWLKETAIEIWNSIVELLTNLWNGIKETATAIWTAVSDFFTTAFNTVKNTATNIWNGITTFLSNIWNGIKNTASRIWNGIKNTITSIFNTAKTKVTDTANGIKTSISNIWNSIWNTIKGMASKIWNAVVEPFNTAKGKVLNIVGDAWNWGKNLINNIIGGIKSMIGKVADVAKDVAGTIARFLGFHSPAKEGPGRYADEWMPNLMKMLQQGIDESIPALQEKLAMVLQPNIAAPAAVKAATVTNQQNAPLLYIENMSVRNDQDIDKLSQAMYNQNMKVMRAMGRKSI</sequence>
<keyword evidence="3" id="KW-0472">Membrane</keyword>
<accession>F3ZVD4</accession>
<feature type="domain" description="Phage tail tape measure protein" evidence="4">
    <location>
        <begin position="106"/>
        <end position="307"/>
    </location>
</feature>
<dbReference type="PANTHER" id="PTHR37813:SF1">
    <property type="entry name" value="FELS-2 PROPHAGE PROTEIN"/>
    <property type="match status" value="1"/>
</dbReference>
<dbReference type="eggNOG" id="COG5283">
    <property type="taxonomic scope" value="Bacteria"/>
</dbReference>
<protein>
    <submittedName>
        <fullName evidence="5">Phage tail tape measure protein, TP901 family</fullName>
    </submittedName>
</protein>
<evidence type="ECO:0000259" key="4">
    <source>
        <dbReference type="Pfam" id="PF10145"/>
    </source>
</evidence>
<keyword evidence="1" id="KW-1188">Viral release from host cell</keyword>
<dbReference type="HOGENOM" id="CLU_002005_2_1_9"/>
<name>F3ZVD4_MAHA5</name>
<keyword evidence="6" id="KW-1185">Reference proteome</keyword>
<dbReference type="KEGG" id="mas:Mahau_0061"/>
<dbReference type="Proteomes" id="UP000008457">
    <property type="component" value="Chromosome"/>
</dbReference>
<dbReference type="AlphaFoldDB" id="F3ZVD4"/>
<dbReference type="SUPFAM" id="SSF48371">
    <property type="entry name" value="ARM repeat"/>
    <property type="match status" value="1"/>
</dbReference>
<dbReference type="PANTHER" id="PTHR37813">
    <property type="entry name" value="FELS-2 PROPHAGE PROTEIN"/>
    <property type="match status" value="1"/>
</dbReference>
<dbReference type="Gene3D" id="1.20.120.20">
    <property type="entry name" value="Apolipoprotein"/>
    <property type="match status" value="2"/>
</dbReference>
<evidence type="ECO:0000313" key="5">
    <source>
        <dbReference type="EMBL" id="AEE95284.1"/>
    </source>
</evidence>
<gene>
    <name evidence="5" type="ordered locus">Mahau_0061</name>
</gene>
<feature type="transmembrane region" description="Helical" evidence="3">
    <location>
        <begin position="458"/>
        <end position="477"/>
    </location>
</feature>
<evidence type="ECO:0000256" key="2">
    <source>
        <dbReference type="SAM" id="Coils"/>
    </source>
</evidence>
<dbReference type="OrthoDB" id="1717936at2"/>
<reference evidence="5 6" key="2">
    <citation type="journal article" date="2011" name="Stand. Genomic Sci.">
        <title>Complete genome sequence of Mahella australiensis type strain (50-1 BON).</title>
        <authorList>
            <person name="Sikorski J."/>
            <person name="Teshima H."/>
            <person name="Nolan M."/>
            <person name="Lucas S."/>
            <person name="Hammon N."/>
            <person name="Deshpande S."/>
            <person name="Cheng J.F."/>
            <person name="Pitluck S."/>
            <person name="Liolios K."/>
            <person name="Pagani I."/>
            <person name="Ivanova N."/>
            <person name="Huntemann M."/>
            <person name="Mavromatis K."/>
            <person name="Ovchinikova G."/>
            <person name="Pati A."/>
            <person name="Tapia R."/>
            <person name="Han C."/>
            <person name="Goodwin L."/>
            <person name="Chen A."/>
            <person name="Palaniappan K."/>
            <person name="Land M."/>
            <person name="Hauser L."/>
            <person name="Ngatchou-Djao O.D."/>
            <person name="Rohde M."/>
            <person name="Pukall R."/>
            <person name="Spring S."/>
            <person name="Abt B."/>
            <person name="Goker M."/>
            <person name="Detter J.C."/>
            <person name="Woyke T."/>
            <person name="Bristow J."/>
            <person name="Markowitz V."/>
            <person name="Hugenholtz P."/>
            <person name="Eisen J.A."/>
            <person name="Kyrpides N.C."/>
            <person name="Klenk H.P."/>
            <person name="Lapidus A."/>
        </authorList>
    </citation>
    <scope>NUCLEOTIDE SEQUENCE [LARGE SCALE GENOMIC DNA]</scope>
    <source>
        <strain evidence="6">DSM 15567 / CIP 107919 / 50-1 BON</strain>
    </source>
</reference>
<keyword evidence="3" id="KW-1133">Transmembrane helix</keyword>
<dbReference type="Pfam" id="PF10145">
    <property type="entry name" value="PhageMin_Tail"/>
    <property type="match status" value="1"/>
</dbReference>
<evidence type="ECO:0000313" key="6">
    <source>
        <dbReference type="Proteomes" id="UP000008457"/>
    </source>
</evidence>
<evidence type="ECO:0000256" key="3">
    <source>
        <dbReference type="SAM" id="Phobius"/>
    </source>
</evidence>
<dbReference type="eggNOG" id="COG5412">
    <property type="taxonomic scope" value="Bacteria"/>
</dbReference>
<organism evidence="5 6">
    <name type="scientific">Mahella australiensis (strain DSM 15567 / CIP 107919 / 50-1 BON)</name>
    <dbReference type="NCBI Taxonomy" id="697281"/>
    <lineage>
        <taxon>Bacteria</taxon>
        <taxon>Bacillati</taxon>
        <taxon>Bacillota</taxon>
        <taxon>Clostridia</taxon>
        <taxon>Thermoanaerobacterales</taxon>
        <taxon>Thermoanaerobacterales Family IV. Incertae Sedis</taxon>
        <taxon>Mahella</taxon>
    </lineage>
</organism>
<feature type="coiled-coil region" evidence="2">
    <location>
        <begin position="15"/>
        <end position="42"/>
    </location>
</feature>
<dbReference type="RefSeq" id="WP_013779718.1">
    <property type="nucleotide sequence ID" value="NC_015520.1"/>
</dbReference>
<keyword evidence="3" id="KW-0812">Transmembrane</keyword>
<proteinExistence type="predicted"/>